<name>A0ABV9ZQ39_9ACTN</name>
<reference evidence="2" key="1">
    <citation type="journal article" date="2019" name="Int. J. Syst. Evol. Microbiol.">
        <title>The Global Catalogue of Microorganisms (GCM) 10K type strain sequencing project: providing services to taxonomists for standard genome sequencing and annotation.</title>
        <authorList>
            <consortium name="The Broad Institute Genomics Platform"/>
            <consortium name="The Broad Institute Genome Sequencing Center for Infectious Disease"/>
            <person name="Wu L."/>
            <person name="Ma J."/>
        </authorList>
    </citation>
    <scope>NUCLEOTIDE SEQUENCE [LARGE SCALE GENOMIC DNA]</scope>
    <source>
        <strain evidence="2">CGMCC 4.1641</strain>
    </source>
</reference>
<keyword evidence="2" id="KW-1185">Reference proteome</keyword>
<dbReference type="Proteomes" id="UP001596222">
    <property type="component" value="Unassembled WGS sequence"/>
</dbReference>
<gene>
    <name evidence="1" type="ORF">ACFPP6_02285</name>
</gene>
<sequence>MRAYRPRQARQLRWPWLLSTSMDRGWQEGPEPLPSRFLSGAADAWMCSLAGDAEMFSRFITVTHMLSGPGVLLAPRSLARIGRAYLHHRQAPGGSHREEVP</sequence>
<evidence type="ECO:0000313" key="1">
    <source>
        <dbReference type="EMBL" id="MFC5143524.1"/>
    </source>
</evidence>
<proteinExistence type="predicted"/>
<protein>
    <submittedName>
        <fullName evidence="1">Uncharacterized protein</fullName>
    </submittedName>
</protein>
<dbReference type="RefSeq" id="WP_382036464.1">
    <property type="nucleotide sequence ID" value="NZ_JBHSKJ010000001.1"/>
</dbReference>
<evidence type="ECO:0000313" key="2">
    <source>
        <dbReference type="Proteomes" id="UP001596222"/>
    </source>
</evidence>
<accession>A0ABV9ZQ39</accession>
<organism evidence="1 2">
    <name type="scientific">Streptomyces aureoversilis</name>
    <dbReference type="NCBI Taxonomy" id="67277"/>
    <lineage>
        <taxon>Bacteria</taxon>
        <taxon>Bacillati</taxon>
        <taxon>Actinomycetota</taxon>
        <taxon>Actinomycetes</taxon>
        <taxon>Kitasatosporales</taxon>
        <taxon>Streptomycetaceae</taxon>
        <taxon>Streptomyces</taxon>
    </lineage>
</organism>
<dbReference type="EMBL" id="JBHSKJ010000001">
    <property type="protein sequence ID" value="MFC5143524.1"/>
    <property type="molecule type" value="Genomic_DNA"/>
</dbReference>
<comment type="caution">
    <text evidence="1">The sequence shown here is derived from an EMBL/GenBank/DDBJ whole genome shotgun (WGS) entry which is preliminary data.</text>
</comment>